<organism evidence="3">
    <name type="scientific">Aplanochytrium stocchinoi</name>
    <dbReference type="NCBI Taxonomy" id="215587"/>
    <lineage>
        <taxon>Eukaryota</taxon>
        <taxon>Sar</taxon>
        <taxon>Stramenopiles</taxon>
        <taxon>Bigyra</taxon>
        <taxon>Labyrinthulomycetes</taxon>
        <taxon>Thraustochytrida</taxon>
        <taxon>Thraustochytriidae</taxon>
        <taxon>Aplanochytrium</taxon>
    </lineage>
</organism>
<dbReference type="GO" id="GO:0005634">
    <property type="term" value="C:nucleus"/>
    <property type="evidence" value="ECO:0007669"/>
    <property type="project" value="TreeGrafter"/>
</dbReference>
<dbReference type="SMART" id="SM00471">
    <property type="entry name" value="HDc"/>
    <property type="match status" value="1"/>
</dbReference>
<dbReference type="InterPro" id="IPR006674">
    <property type="entry name" value="HD_domain"/>
</dbReference>
<dbReference type="InterPro" id="IPR003607">
    <property type="entry name" value="HD/PDEase_dom"/>
</dbReference>
<dbReference type="Pfam" id="PF01966">
    <property type="entry name" value="HD"/>
    <property type="match status" value="1"/>
</dbReference>
<dbReference type="GO" id="GO:0008832">
    <property type="term" value="F:dGTPase activity"/>
    <property type="evidence" value="ECO:0007669"/>
    <property type="project" value="TreeGrafter"/>
</dbReference>
<evidence type="ECO:0000313" key="3">
    <source>
        <dbReference type="EMBL" id="CAE0444748.1"/>
    </source>
</evidence>
<dbReference type="CDD" id="cd00077">
    <property type="entry name" value="HDc"/>
    <property type="match status" value="1"/>
</dbReference>
<feature type="domain" description="HD" evidence="2">
    <location>
        <begin position="101"/>
        <end position="244"/>
    </location>
</feature>
<feature type="region of interest" description="Disordered" evidence="1">
    <location>
        <begin position="535"/>
        <end position="563"/>
    </location>
</feature>
<dbReference type="PROSITE" id="PS51831">
    <property type="entry name" value="HD"/>
    <property type="match status" value="1"/>
</dbReference>
<dbReference type="Gene3D" id="1.10.3210.10">
    <property type="entry name" value="Hypothetical protein af1432"/>
    <property type="match status" value="1"/>
</dbReference>
<dbReference type="SUPFAM" id="SSF109604">
    <property type="entry name" value="HD-domain/PDEase-like"/>
    <property type="match status" value="1"/>
</dbReference>
<dbReference type="EMBL" id="HBIN01019381">
    <property type="protein sequence ID" value="CAE0444748.1"/>
    <property type="molecule type" value="Transcribed_RNA"/>
</dbReference>
<accession>A0A7S3V113</accession>
<proteinExistence type="predicted"/>
<evidence type="ECO:0000256" key="1">
    <source>
        <dbReference type="SAM" id="MobiDB-lite"/>
    </source>
</evidence>
<reference evidence="3" key="1">
    <citation type="submission" date="2021-01" db="EMBL/GenBank/DDBJ databases">
        <authorList>
            <person name="Corre E."/>
            <person name="Pelletier E."/>
            <person name="Niang G."/>
            <person name="Scheremetjew M."/>
            <person name="Finn R."/>
            <person name="Kale V."/>
            <person name="Holt S."/>
            <person name="Cochrane G."/>
            <person name="Meng A."/>
            <person name="Brown T."/>
            <person name="Cohen L."/>
        </authorList>
    </citation>
    <scope>NUCLEOTIDE SEQUENCE</scope>
    <source>
        <strain evidence="3">GSBS06</strain>
    </source>
</reference>
<gene>
    <name evidence="3" type="ORF">ASTO00021_LOCUS14789</name>
</gene>
<name>A0A7S3V113_9STRA</name>
<dbReference type="GO" id="GO:0006203">
    <property type="term" value="P:dGTP catabolic process"/>
    <property type="evidence" value="ECO:0007669"/>
    <property type="project" value="TreeGrafter"/>
</dbReference>
<protein>
    <recommendedName>
        <fullName evidence="2">HD domain-containing protein</fullName>
    </recommendedName>
</protein>
<dbReference type="PANTHER" id="PTHR11373">
    <property type="entry name" value="DEOXYNUCLEOSIDE TRIPHOSPHATE TRIPHOSPHOHYDROLASE"/>
    <property type="match status" value="1"/>
</dbReference>
<dbReference type="AlphaFoldDB" id="A0A7S3V113"/>
<dbReference type="Gene3D" id="3.30.70.2760">
    <property type="match status" value="1"/>
</dbReference>
<sequence>MTNLKGADFNVCTKKMKKGNQNGVILSNNRKRKLEHVSVNVYTDFNNNRNPKCITDMLYGEICLSNMSIKCIMDSPEFQRMKYLKQLGVSHHVFMNANHTRFEHSVGVGYLARKWMLNLQRNQPELNITEKDCMLVQIAGLCHDLGHGPFSHVWDNILPRISNDIEWNHEDNSVKLLQQIVDANKDDINLSNEDLLIITEMIRDLPKHETEERDLQGTWTKRRFFYLIVNNFESGLDVDKLDYLRRDANYTGLGGNKYDKLLERSRVMRCDDHVERICFPIDLLFTVFDLFQTRFKMHDKIYTHKVTKAIEYMIGDLIVLVADTFTIRGAKLPEACTRPDVFVHLNDNILDLVGEHIYNLPDNNKNKTRARDLYERIRSRKGLYKDMGHSTLDMDRLKERLHLGKDKKLTEKHLNIFQRVMYEYTKESYESVEKGALANSFPQDPDDLLKVTTVTLHYGKKSKNPVDMVYFINNRNQVLKGDHEEIRMRLRSVRPEAFMETRIQVFCKIPCQIRYVLDAFRKWCEDNKQMAPVSQAVLRSPSPSPTSGNNYSYSDLHELSDIE</sequence>
<dbReference type="InterPro" id="IPR050135">
    <property type="entry name" value="dGTPase-like"/>
</dbReference>
<dbReference type="PANTHER" id="PTHR11373:SF4">
    <property type="entry name" value="DEOXYNUCLEOSIDE TRIPHOSPHATE TRIPHOSPHOHYDROLASE SAMHD1"/>
    <property type="match status" value="1"/>
</dbReference>
<evidence type="ECO:0000259" key="2">
    <source>
        <dbReference type="PROSITE" id="PS51831"/>
    </source>
</evidence>